<proteinExistence type="predicted"/>
<dbReference type="EMBL" id="QJTE01000001">
    <property type="protein sequence ID" value="PYE85777.1"/>
    <property type="molecule type" value="Genomic_DNA"/>
</dbReference>
<dbReference type="RefSeq" id="WP_110812800.1">
    <property type="nucleotide sequence ID" value="NZ_QJTE01000001.1"/>
</dbReference>
<protein>
    <submittedName>
        <fullName evidence="1">Uncharacterized protein</fullName>
    </submittedName>
</protein>
<dbReference type="Pfam" id="PF20112">
    <property type="entry name" value="DUF6502"/>
    <property type="match status" value="1"/>
</dbReference>
<accession>A0A318T1C8</accession>
<dbReference type="AlphaFoldDB" id="A0A318T1C8"/>
<organism evidence="1 2">
    <name type="scientific">Pseudoroseicyclus aestuarii</name>
    <dbReference type="NCBI Taxonomy" id="1795041"/>
    <lineage>
        <taxon>Bacteria</taxon>
        <taxon>Pseudomonadati</taxon>
        <taxon>Pseudomonadota</taxon>
        <taxon>Alphaproteobacteria</taxon>
        <taxon>Rhodobacterales</taxon>
        <taxon>Paracoccaceae</taxon>
        <taxon>Pseudoroseicyclus</taxon>
    </lineage>
</organism>
<keyword evidence="2" id="KW-1185">Reference proteome</keyword>
<dbReference type="Proteomes" id="UP000248311">
    <property type="component" value="Unassembled WGS sequence"/>
</dbReference>
<dbReference type="OrthoDB" id="6356376at2"/>
<comment type="caution">
    <text evidence="1">The sequence shown here is derived from an EMBL/GenBank/DDBJ whole genome shotgun (WGS) entry which is preliminary data.</text>
</comment>
<name>A0A318T1C8_9RHOB</name>
<evidence type="ECO:0000313" key="1">
    <source>
        <dbReference type="EMBL" id="PYE85777.1"/>
    </source>
</evidence>
<reference evidence="1 2" key="1">
    <citation type="submission" date="2018-06" db="EMBL/GenBank/DDBJ databases">
        <title>Genomic Encyclopedia of Type Strains, Phase III (KMG-III): the genomes of soil and plant-associated and newly described type strains.</title>
        <authorList>
            <person name="Whitman W."/>
        </authorList>
    </citation>
    <scope>NUCLEOTIDE SEQUENCE [LARGE SCALE GENOMIC DNA]</scope>
    <source>
        <strain evidence="1 2">CECT 9025</strain>
    </source>
</reference>
<sequence length="248" mass="27258">MHWLDPILSPLARLAVRKGWLFPAVERRLRQAYIAAATSGGEGAMTDSRISVMTGLQRRDIARLRREEAPEQPPRQPLAEIISRWWDDPAYDPAGLPIQGEAGSFTALARSVRQDVHPRTFLDLLIESGAVTEEAGRASLTTRSYQPLPGSEEQLGYLADNVGDHLSAAVSNVLGEAGNYDMAVHYDGLSPEAIATLEERYRAGMTRLVEELDSMVRALPQSAEGQQRFRAGGYFFKTSGPGTDQHDP</sequence>
<gene>
    <name evidence="1" type="ORF">DFP88_101449</name>
</gene>
<evidence type="ECO:0000313" key="2">
    <source>
        <dbReference type="Proteomes" id="UP000248311"/>
    </source>
</evidence>
<dbReference type="InterPro" id="IPR045445">
    <property type="entry name" value="DUF6502"/>
</dbReference>